<evidence type="ECO:0000313" key="1">
    <source>
        <dbReference type="EMBL" id="PRY21820.1"/>
    </source>
</evidence>
<accession>A0A2T0RL21</accession>
<dbReference type="InterPro" id="IPR027417">
    <property type="entry name" value="P-loop_NTPase"/>
</dbReference>
<comment type="caution">
    <text evidence="1">The sequence shown here is derived from an EMBL/GenBank/DDBJ whole genome shotgun (WGS) entry which is preliminary data.</text>
</comment>
<organism evidence="1 2">
    <name type="scientific">Aliiruegeria haliotis</name>
    <dbReference type="NCBI Taxonomy" id="1280846"/>
    <lineage>
        <taxon>Bacteria</taxon>
        <taxon>Pseudomonadati</taxon>
        <taxon>Pseudomonadota</taxon>
        <taxon>Alphaproteobacteria</taxon>
        <taxon>Rhodobacterales</taxon>
        <taxon>Roseobacteraceae</taxon>
        <taxon>Aliiruegeria</taxon>
    </lineage>
</organism>
<dbReference type="GO" id="GO:0016740">
    <property type="term" value="F:transferase activity"/>
    <property type="evidence" value="ECO:0007669"/>
    <property type="project" value="UniProtKB-KW"/>
</dbReference>
<dbReference type="SUPFAM" id="SSF52540">
    <property type="entry name" value="P-loop containing nucleoside triphosphate hydrolases"/>
    <property type="match status" value="1"/>
</dbReference>
<reference evidence="1 2" key="1">
    <citation type="submission" date="2018-03" db="EMBL/GenBank/DDBJ databases">
        <title>Genomic Encyclopedia of Archaeal and Bacterial Type Strains, Phase II (KMG-II): from individual species to whole genera.</title>
        <authorList>
            <person name="Goeker M."/>
        </authorList>
    </citation>
    <scope>NUCLEOTIDE SEQUENCE [LARGE SCALE GENOMIC DNA]</scope>
    <source>
        <strain evidence="1 2">DSM 29328</strain>
    </source>
</reference>
<keyword evidence="1" id="KW-0808">Transferase</keyword>
<dbReference type="Gene3D" id="3.40.50.300">
    <property type="entry name" value="P-loop containing nucleotide triphosphate hydrolases"/>
    <property type="match status" value="1"/>
</dbReference>
<dbReference type="AlphaFoldDB" id="A0A2T0RL21"/>
<proteinExistence type="predicted"/>
<evidence type="ECO:0000313" key="2">
    <source>
        <dbReference type="Proteomes" id="UP000239480"/>
    </source>
</evidence>
<keyword evidence="2" id="KW-1185">Reference proteome</keyword>
<sequence length="256" mass="28745">MKNPCLIWTYRRTGGTSLTSLVAQMSGRKPWHHEPFNAQRPFHWIVRNFKQDAEHKSLSSDMEEALKDSPCIKHCYDLLPVPIHKALLEVAANHSYSFVILDRRNDLDRVLSLQLAQQTGAWGPSGAKERYPEILAGRIKLEPISAEKVRSALETGRNRRAMLKRQLSAHGKRPHVVLFEEVYGDPSVGVEKVAGLMEFLGVDVSANSDYESALNQTLTGTSQNSASILEHVPNIAELREQFSSFSDVGGIWDDLR</sequence>
<gene>
    <name evidence="1" type="ORF">CLV78_10891</name>
</gene>
<dbReference type="Proteomes" id="UP000239480">
    <property type="component" value="Unassembled WGS sequence"/>
</dbReference>
<dbReference type="EMBL" id="PVTD01000008">
    <property type="protein sequence ID" value="PRY21820.1"/>
    <property type="molecule type" value="Genomic_DNA"/>
</dbReference>
<protein>
    <submittedName>
        <fullName evidence="1">LPS sulfotransferase NodH</fullName>
    </submittedName>
</protein>
<name>A0A2T0RL21_9RHOB</name>